<dbReference type="SMART" id="SM00382">
    <property type="entry name" value="AAA"/>
    <property type="match status" value="1"/>
</dbReference>
<dbReference type="EMBL" id="AP027080">
    <property type="protein sequence ID" value="BDU74674.1"/>
    <property type="molecule type" value="Genomic_DNA"/>
</dbReference>
<evidence type="ECO:0000256" key="2">
    <source>
        <dbReference type="ARBA" id="ARBA00022448"/>
    </source>
</evidence>
<dbReference type="CDD" id="cd03230">
    <property type="entry name" value="ABC_DR_subfamily_A"/>
    <property type="match status" value="1"/>
</dbReference>
<evidence type="ECO:0000313" key="6">
    <source>
        <dbReference type="EMBL" id="BDU74674.1"/>
    </source>
</evidence>
<dbReference type="SUPFAM" id="SSF52540">
    <property type="entry name" value="P-loop containing nucleoside triphosphate hydrolases"/>
    <property type="match status" value="1"/>
</dbReference>
<protein>
    <recommendedName>
        <fullName evidence="5">ABC transporter domain-containing protein</fullName>
    </recommendedName>
</protein>
<dbReference type="AlphaFoldDB" id="A0AA48KA57"/>
<dbReference type="PROSITE" id="PS50893">
    <property type="entry name" value="ABC_TRANSPORTER_2"/>
    <property type="match status" value="1"/>
</dbReference>
<dbReference type="Pfam" id="PF00005">
    <property type="entry name" value="ABC_tran"/>
    <property type="match status" value="1"/>
</dbReference>
<evidence type="ECO:0000256" key="1">
    <source>
        <dbReference type="ARBA" id="ARBA00005417"/>
    </source>
</evidence>
<evidence type="ECO:0000259" key="5">
    <source>
        <dbReference type="PROSITE" id="PS50893"/>
    </source>
</evidence>
<dbReference type="GO" id="GO:0016887">
    <property type="term" value="F:ATP hydrolysis activity"/>
    <property type="evidence" value="ECO:0007669"/>
    <property type="project" value="InterPro"/>
</dbReference>
<dbReference type="RefSeq" id="WP_316413349.1">
    <property type="nucleotide sequence ID" value="NZ_AP027080.1"/>
</dbReference>
<sequence>MPEPPKSSALVIAQGLTKRYPGLKALDNVSFSLSRGEIVGYVGPNGAGKTTTMRILTGMETGFEGAAWISGMRQPLDRKGILKEISYLPQDVAFASWRTARETLWLFGRLSGLEASALRQRVPLVLQQVGLGPKADLRVGGFSRGMKQRLGLAQAMLGHPKLMILDEPFNHLDPAGRQHLKGVLTELGRQGVSILFSSHILADVEELMERIVVLRKGCVIFDGTVEELKAAHRDAEVVEIGFTGILPHSRLSAIPGVARVEMAASTVLRLHPTPGAHLLDVSTHVLGQMIASGHGIRYVKPLVPSLETIIGRMTDDVLDVATEREEEASAC</sequence>
<feature type="domain" description="ABC transporter" evidence="5">
    <location>
        <begin position="11"/>
        <end position="241"/>
    </location>
</feature>
<reference evidence="7" key="1">
    <citation type="journal article" date="2023" name="Int. J. Syst. Evol. Microbiol.">
        <title>Mesoterricola silvestris gen. nov., sp. nov., Mesoterricola sediminis sp. nov., Geothrix oryzae sp. nov., Geothrix edaphica sp. nov., Geothrix rubra sp. nov., and Geothrix limicola sp. nov., six novel members of Acidobacteriota isolated from soils.</title>
        <authorList>
            <person name="Itoh H."/>
            <person name="Sugisawa Y."/>
            <person name="Mise K."/>
            <person name="Xu Z."/>
            <person name="Kuniyasu M."/>
            <person name="Ushijima N."/>
            <person name="Kawano K."/>
            <person name="Kobayashi E."/>
            <person name="Shiratori Y."/>
            <person name="Masuda Y."/>
            <person name="Senoo K."/>
        </authorList>
    </citation>
    <scope>NUCLEOTIDE SEQUENCE [LARGE SCALE GENOMIC DNA]</scope>
    <source>
        <strain evidence="7">W79</strain>
    </source>
</reference>
<proteinExistence type="inferred from homology"/>
<keyword evidence="2" id="KW-0813">Transport</keyword>
<dbReference type="Gene3D" id="3.40.50.300">
    <property type="entry name" value="P-loop containing nucleotide triphosphate hydrolases"/>
    <property type="match status" value="1"/>
</dbReference>
<comment type="similarity">
    <text evidence="1">Belongs to the ABC transporter superfamily.</text>
</comment>
<dbReference type="KEGG" id="msil:METEAL_38480"/>
<keyword evidence="7" id="KW-1185">Reference proteome</keyword>
<evidence type="ECO:0000313" key="7">
    <source>
        <dbReference type="Proteomes" id="UP001238179"/>
    </source>
</evidence>
<keyword evidence="3" id="KW-0547">Nucleotide-binding</keyword>
<evidence type="ECO:0000256" key="3">
    <source>
        <dbReference type="ARBA" id="ARBA00022741"/>
    </source>
</evidence>
<name>A0AA48KA57_9BACT</name>
<dbReference type="InterPro" id="IPR003439">
    <property type="entry name" value="ABC_transporter-like_ATP-bd"/>
</dbReference>
<dbReference type="PANTHER" id="PTHR43335:SF4">
    <property type="entry name" value="ABC TRANSPORTER, ATP-BINDING PROTEIN"/>
    <property type="match status" value="1"/>
</dbReference>
<dbReference type="Proteomes" id="UP001238179">
    <property type="component" value="Chromosome"/>
</dbReference>
<dbReference type="InterPro" id="IPR027417">
    <property type="entry name" value="P-loop_NTPase"/>
</dbReference>
<gene>
    <name evidence="6" type="ORF">METEAL_38480</name>
</gene>
<evidence type="ECO:0000256" key="4">
    <source>
        <dbReference type="ARBA" id="ARBA00022840"/>
    </source>
</evidence>
<keyword evidence="4" id="KW-0067">ATP-binding</keyword>
<accession>A0AA48KA57</accession>
<dbReference type="GO" id="GO:0005524">
    <property type="term" value="F:ATP binding"/>
    <property type="evidence" value="ECO:0007669"/>
    <property type="project" value="UniProtKB-KW"/>
</dbReference>
<dbReference type="InterPro" id="IPR003593">
    <property type="entry name" value="AAA+_ATPase"/>
</dbReference>
<organism evidence="6 7">
    <name type="scientific">Mesoterricola silvestris</name>
    <dbReference type="NCBI Taxonomy" id="2927979"/>
    <lineage>
        <taxon>Bacteria</taxon>
        <taxon>Pseudomonadati</taxon>
        <taxon>Acidobacteriota</taxon>
        <taxon>Holophagae</taxon>
        <taxon>Holophagales</taxon>
        <taxon>Holophagaceae</taxon>
        <taxon>Mesoterricola</taxon>
    </lineage>
</organism>
<dbReference type="PANTHER" id="PTHR43335">
    <property type="entry name" value="ABC TRANSPORTER, ATP-BINDING PROTEIN"/>
    <property type="match status" value="1"/>
</dbReference>